<evidence type="ECO:0000313" key="2">
    <source>
        <dbReference type="EMBL" id="KAJ4341791.1"/>
    </source>
</evidence>
<feature type="non-terminal residue" evidence="2">
    <location>
        <position position="111"/>
    </location>
</feature>
<evidence type="ECO:0000313" key="3">
    <source>
        <dbReference type="Proteomes" id="UP001140562"/>
    </source>
</evidence>
<name>A0A9W8X6V1_9PLEO</name>
<sequence>MAAVPSAISSAVSSAAASATPSSCATVDFSKFPTSDIACAVGSTTASLASNTSSVFKECCKSAPVESFNGDCGYYCLSVQQSVSELQSCFMENGIKPGTIFCNGNNTATAT</sequence>
<dbReference type="AlphaFoldDB" id="A0A9W8X6V1"/>
<accession>A0A9W8X6V1</accession>
<organism evidence="2 3">
    <name type="scientific">Didymella glomerata</name>
    <dbReference type="NCBI Taxonomy" id="749621"/>
    <lineage>
        <taxon>Eukaryota</taxon>
        <taxon>Fungi</taxon>
        <taxon>Dikarya</taxon>
        <taxon>Ascomycota</taxon>
        <taxon>Pezizomycotina</taxon>
        <taxon>Dothideomycetes</taxon>
        <taxon>Pleosporomycetidae</taxon>
        <taxon>Pleosporales</taxon>
        <taxon>Pleosporineae</taxon>
        <taxon>Didymellaceae</taxon>
        <taxon>Didymella</taxon>
    </lineage>
</organism>
<comment type="caution">
    <text evidence="2">The sequence shown here is derived from an EMBL/GenBank/DDBJ whole genome shotgun (WGS) entry which is preliminary data.</text>
</comment>
<proteinExistence type="predicted"/>
<dbReference type="Proteomes" id="UP001140562">
    <property type="component" value="Unassembled WGS sequence"/>
</dbReference>
<keyword evidence="3" id="KW-1185">Reference proteome</keyword>
<reference evidence="2" key="1">
    <citation type="submission" date="2022-10" db="EMBL/GenBank/DDBJ databases">
        <title>Tapping the CABI collections for fungal endophytes: first genome assemblies for Collariella, Neodidymelliopsis, Ascochyta clinopodiicola, Didymella pomorum, Didymosphaeria variabile, Neocosmospora piperis and Neocucurbitaria cava.</title>
        <authorList>
            <person name="Hill R."/>
        </authorList>
    </citation>
    <scope>NUCLEOTIDE SEQUENCE</scope>
    <source>
        <strain evidence="2">IMI 360193</strain>
    </source>
</reference>
<evidence type="ECO:0000256" key="1">
    <source>
        <dbReference type="SAM" id="MobiDB-lite"/>
    </source>
</evidence>
<feature type="region of interest" description="Disordered" evidence="1">
    <location>
        <begin position="1"/>
        <end position="23"/>
    </location>
</feature>
<protein>
    <submittedName>
        <fullName evidence="2">Uncharacterized protein</fullName>
    </submittedName>
</protein>
<dbReference type="EMBL" id="JAPEUV010000009">
    <property type="protein sequence ID" value="KAJ4341791.1"/>
    <property type="molecule type" value="Genomic_DNA"/>
</dbReference>
<gene>
    <name evidence="2" type="ORF">N0V87_001454</name>
</gene>